<evidence type="ECO:0000313" key="3">
    <source>
        <dbReference type="Proteomes" id="UP001148838"/>
    </source>
</evidence>
<keyword evidence="1" id="KW-0812">Transmembrane</keyword>
<gene>
    <name evidence="2" type="ORF">ANN_17373</name>
</gene>
<dbReference type="Proteomes" id="UP001148838">
    <property type="component" value="Unassembled WGS sequence"/>
</dbReference>
<dbReference type="EMBL" id="JAJSOF020000021">
    <property type="protein sequence ID" value="KAJ4437238.1"/>
    <property type="molecule type" value="Genomic_DNA"/>
</dbReference>
<sequence length="580" mass="65240">MTVKAFCKALVSLNRRMRRARCETAAANHVRNDAASKKKLTSVHVSKQFTFLPLPALPYVSIQIHLLKTCSSRVAQIRLRDSVRDDAARPLCEPPQIAQLAAIENAHYLSCSPDMCEASLAPRTSHASVQKNQGLSKRSFRTVWGKTIFVVRSVKTESDYYIVSSSTLLDTVFADKLLRNNAYVSLIYLKYSIITEELVDFRKHDKCEVCPNAVKIGDFMFESLNLIEFRVEHSTATLEDLRASPADVRGILKIDKPPSAYAVKTDMISWLRKKEVNCDEMVVIVIILVILMTVMAVVVVRTVTPHLNVTLTWDLLNSFRYELFSAFTSERLQNTDGRSVYGYRTKQIRSVMSTTAQACLTARMRCSEHGQVGSSVCQLIYPKVRIFAAQIISIPIWQYIRIWLFNDAVSTTSLFSVDEIGDSEMVFGEVKPRIRHRLSGVHLTVRKNFGKNPTSDDNFIGDGGNILSVIMVILSVVMVILSVAIVIFVDGYGNFVYGDDNFAYCDGNFVDYDDTVIKFRATLDDAYSARCTLLRSLSVEYRNRAVALSGDREATQMTKLVSPERCAEHHGFGPRGRRIV</sequence>
<organism evidence="2 3">
    <name type="scientific">Periplaneta americana</name>
    <name type="common">American cockroach</name>
    <name type="synonym">Blatta americana</name>
    <dbReference type="NCBI Taxonomy" id="6978"/>
    <lineage>
        <taxon>Eukaryota</taxon>
        <taxon>Metazoa</taxon>
        <taxon>Ecdysozoa</taxon>
        <taxon>Arthropoda</taxon>
        <taxon>Hexapoda</taxon>
        <taxon>Insecta</taxon>
        <taxon>Pterygota</taxon>
        <taxon>Neoptera</taxon>
        <taxon>Polyneoptera</taxon>
        <taxon>Dictyoptera</taxon>
        <taxon>Blattodea</taxon>
        <taxon>Blattoidea</taxon>
        <taxon>Blattidae</taxon>
        <taxon>Blattinae</taxon>
        <taxon>Periplaneta</taxon>
    </lineage>
</organism>
<comment type="caution">
    <text evidence="2">The sequence shown here is derived from an EMBL/GenBank/DDBJ whole genome shotgun (WGS) entry which is preliminary data.</text>
</comment>
<keyword evidence="3" id="KW-1185">Reference proteome</keyword>
<accession>A0ABQ8STQ1</accession>
<feature type="transmembrane region" description="Helical" evidence="1">
    <location>
        <begin position="466"/>
        <end position="489"/>
    </location>
</feature>
<proteinExistence type="predicted"/>
<reference evidence="2 3" key="1">
    <citation type="journal article" date="2022" name="Allergy">
        <title>Genome assembly and annotation of Periplaneta americana reveal a comprehensive cockroach allergen profile.</title>
        <authorList>
            <person name="Wang L."/>
            <person name="Xiong Q."/>
            <person name="Saelim N."/>
            <person name="Wang L."/>
            <person name="Nong W."/>
            <person name="Wan A.T."/>
            <person name="Shi M."/>
            <person name="Liu X."/>
            <person name="Cao Q."/>
            <person name="Hui J.H.L."/>
            <person name="Sookrung N."/>
            <person name="Leung T.F."/>
            <person name="Tungtrongchitr A."/>
            <person name="Tsui S.K.W."/>
        </authorList>
    </citation>
    <scope>NUCLEOTIDE SEQUENCE [LARGE SCALE GENOMIC DNA]</scope>
    <source>
        <strain evidence="2">PWHHKU_190912</strain>
    </source>
</reference>
<name>A0ABQ8STQ1_PERAM</name>
<evidence type="ECO:0000313" key="2">
    <source>
        <dbReference type="EMBL" id="KAJ4437238.1"/>
    </source>
</evidence>
<protein>
    <submittedName>
        <fullName evidence="2">Uncharacterized protein</fullName>
    </submittedName>
</protein>
<feature type="transmembrane region" description="Helical" evidence="1">
    <location>
        <begin position="281"/>
        <end position="300"/>
    </location>
</feature>
<evidence type="ECO:0000256" key="1">
    <source>
        <dbReference type="SAM" id="Phobius"/>
    </source>
</evidence>
<keyword evidence="1" id="KW-1133">Transmembrane helix</keyword>
<keyword evidence="1" id="KW-0472">Membrane</keyword>